<accession>A0A1W9ZUZ6</accession>
<evidence type="ECO:0000313" key="3">
    <source>
        <dbReference type="EMBL" id="ORA21607.1"/>
    </source>
</evidence>
<feature type="region of interest" description="Disordered" evidence="1">
    <location>
        <begin position="258"/>
        <end position="341"/>
    </location>
</feature>
<reference evidence="3 4" key="1">
    <citation type="submission" date="2017-02" db="EMBL/GenBank/DDBJ databases">
        <title>The new phylogeny of genus Mycobacterium.</title>
        <authorList>
            <person name="Tortoli E."/>
            <person name="Trovato A."/>
            <person name="Cirillo D.M."/>
        </authorList>
    </citation>
    <scope>NUCLEOTIDE SEQUENCE [LARGE SCALE GENOMIC DNA]</scope>
    <source>
        <strain evidence="3 4">RW6</strain>
    </source>
</reference>
<feature type="compositionally biased region" description="Basic and acidic residues" evidence="1">
    <location>
        <begin position="284"/>
        <end position="296"/>
    </location>
</feature>
<dbReference type="AlphaFoldDB" id="A0A1W9ZUZ6"/>
<organism evidence="3 4">
    <name type="scientific">Mycobacterium aquaticum</name>
    <dbReference type="NCBI Taxonomy" id="1927124"/>
    <lineage>
        <taxon>Bacteria</taxon>
        <taxon>Bacillati</taxon>
        <taxon>Actinomycetota</taxon>
        <taxon>Actinomycetes</taxon>
        <taxon>Mycobacteriales</taxon>
        <taxon>Mycobacteriaceae</taxon>
        <taxon>Mycobacterium</taxon>
    </lineage>
</organism>
<sequence length="341" mass="35586">MSRKGVLAVGILKDLFDIGNGIRSGISDVPGLVQDVLELDMHGVATNGRKVIGDTKDVVSGLAGLGIDIAPAPIKYLGALGKLADSPIIAAAQLVIESEKKLTGSGSLEEGSEYWESAIYLQKALETLLGAELEDDDKTWDGAAAKAYNTVTVAHRTHVSAVSAADREIGRVLKTEADQVRQTREVLDTTSQALSDYGLATRALLLIPGVNIAKLIAADTAAAAAALGTTSTQMAIMVSNSLQNAADIRRVSVGYEEAKSDTSGKAGGCGPFVDPLQDQADLPSHAKAESPYEPRKRPPIYGPPATPLPVESEAPPIYDLPADLPLPHITPPSHPPAGLPK</sequence>
<feature type="domain" description="ESX-1 secretion-associated protein EspA/EspE-like" evidence="2">
    <location>
        <begin position="103"/>
        <end position="188"/>
    </location>
</feature>
<name>A0A1W9ZUZ6_9MYCO</name>
<evidence type="ECO:0000259" key="2">
    <source>
        <dbReference type="Pfam" id="PF18879"/>
    </source>
</evidence>
<comment type="caution">
    <text evidence="3">The sequence shown here is derived from an EMBL/GenBank/DDBJ whole genome shotgun (WGS) entry which is preliminary data.</text>
</comment>
<dbReference type="InterPro" id="IPR043796">
    <property type="entry name" value="ESX-1_EspA/EspE-like"/>
</dbReference>
<dbReference type="EMBL" id="MVHF01000076">
    <property type="protein sequence ID" value="ORA21607.1"/>
    <property type="molecule type" value="Genomic_DNA"/>
</dbReference>
<evidence type="ECO:0000313" key="4">
    <source>
        <dbReference type="Proteomes" id="UP000192448"/>
    </source>
</evidence>
<dbReference type="Proteomes" id="UP000192448">
    <property type="component" value="Unassembled WGS sequence"/>
</dbReference>
<keyword evidence="4" id="KW-1185">Reference proteome</keyword>
<proteinExistence type="predicted"/>
<feature type="compositionally biased region" description="Pro residues" evidence="1">
    <location>
        <begin position="328"/>
        <end position="341"/>
    </location>
</feature>
<evidence type="ECO:0000256" key="1">
    <source>
        <dbReference type="SAM" id="MobiDB-lite"/>
    </source>
</evidence>
<gene>
    <name evidence="3" type="ORF">BST13_37430</name>
</gene>
<protein>
    <recommendedName>
        <fullName evidence="2">ESX-1 secretion-associated protein EspA/EspE-like domain-containing protein</fullName>
    </recommendedName>
</protein>
<dbReference type="Pfam" id="PF18879">
    <property type="entry name" value="EspA_EspE"/>
    <property type="match status" value="1"/>
</dbReference>